<sequence length="187" mass="18924">MNSAPADLDAASACPPAHDELTPSVLRAVLARFATGVTVITVGGENPHAMTANAFSSVSLDPPSVLCGVGHGAVMHGALTSAGRFAVNILGAEQEQLARHFADKKRTLGAAQFDGVPWEPGAATGAPLLGGSLAWLECELSAAHAFGDHTIFVGTVLGAGRFTGGEGLLFVDGRFATPGSAPDRPGR</sequence>
<dbReference type="GO" id="GO:0006208">
    <property type="term" value="P:pyrimidine nucleobase catabolic process"/>
    <property type="evidence" value="ECO:0007669"/>
    <property type="project" value="TreeGrafter"/>
</dbReference>
<keyword evidence="4" id="KW-1185">Reference proteome</keyword>
<accession>A0A286DU60</accession>
<evidence type="ECO:0000313" key="4">
    <source>
        <dbReference type="Proteomes" id="UP000219072"/>
    </source>
</evidence>
<protein>
    <submittedName>
        <fullName evidence="3">NADH-FMN oxidoreductase RutF, flavin reductase (DIM6/NTAB) family</fullName>
    </submittedName>
</protein>
<name>A0A286DU60_9ACTN</name>
<dbReference type="SUPFAM" id="SSF50475">
    <property type="entry name" value="FMN-binding split barrel"/>
    <property type="match status" value="1"/>
</dbReference>
<proteinExistence type="predicted"/>
<evidence type="ECO:0000313" key="3">
    <source>
        <dbReference type="EMBL" id="SOD62191.1"/>
    </source>
</evidence>
<organism evidence="3 4">
    <name type="scientific">Streptomyces zhaozhouensis</name>
    <dbReference type="NCBI Taxonomy" id="1300267"/>
    <lineage>
        <taxon>Bacteria</taxon>
        <taxon>Bacillati</taxon>
        <taxon>Actinomycetota</taxon>
        <taxon>Actinomycetes</taxon>
        <taxon>Kitasatosporales</taxon>
        <taxon>Streptomycetaceae</taxon>
        <taxon>Streptomyces</taxon>
    </lineage>
</organism>
<dbReference type="GO" id="GO:0010181">
    <property type="term" value="F:FMN binding"/>
    <property type="evidence" value="ECO:0007669"/>
    <property type="project" value="InterPro"/>
</dbReference>
<dbReference type="AlphaFoldDB" id="A0A286DU60"/>
<dbReference type="PANTHER" id="PTHR30466">
    <property type="entry name" value="FLAVIN REDUCTASE"/>
    <property type="match status" value="1"/>
</dbReference>
<dbReference type="Gene3D" id="2.30.110.10">
    <property type="entry name" value="Electron Transport, Fmn-binding Protein, Chain A"/>
    <property type="match status" value="1"/>
</dbReference>
<dbReference type="OrthoDB" id="9792858at2"/>
<keyword evidence="1" id="KW-0560">Oxidoreductase</keyword>
<reference evidence="3 4" key="1">
    <citation type="submission" date="2017-09" db="EMBL/GenBank/DDBJ databases">
        <authorList>
            <person name="Ehlers B."/>
            <person name="Leendertz F.H."/>
        </authorList>
    </citation>
    <scope>NUCLEOTIDE SEQUENCE [LARGE SCALE GENOMIC DNA]</scope>
    <source>
        <strain evidence="3 4">CGMCC 4.7095</strain>
    </source>
</reference>
<dbReference type="Pfam" id="PF01613">
    <property type="entry name" value="Flavin_Reduct"/>
    <property type="match status" value="1"/>
</dbReference>
<dbReference type="Proteomes" id="UP000219072">
    <property type="component" value="Unassembled WGS sequence"/>
</dbReference>
<dbReference type="InterPro" id="IPR050268">
    <property type="entry name" value="NADH-dep_flavin_reductase"/>
</dbReference>
<dbReference type="SMART" id="SM00903">
    <property type="entry name" value="Flavin_Reduct"/>
    <property type="match status" value="1"/>
</dbReference>
<evidence type="ECO:0000259" key="2">
    <source>
        <dbReference type="SMART" id="SM00903"/>
    </source>
</evidence>
<dbReference type="PANTHER" id="PTHR30466:SF1">
    <property type="entry name" value="FMN REDUCTASE (NADH) RUTF"/>
    <property type="match status" value="1"/>
</dbReference>
<dbReference type="InterPro" id="IPR012349">
    <property type="entry name" value="Split_barrel_FMN-bd"/>
</dbReference>
<feature type="domain" description="Flavin reductase like" evidence="2">
    <location>
        <begin position="30"/>
        <end position="177"/>
    </location>
</feature>
<dbReference type="InterPro" id="IPR002563">
    <property type="entry name" value="Flavin_Rdtase-like_dom"/>
</dbReference>
<dbReference type="RefSeq" id="WP_097230683.1">
    <property type="nucleotide sequence ID" value="NZ_OCNE01000005.1"/>
</dbReference>
<gene>
    <name evidence="3" type="ORF">SAMN06297387_1056</name>
</gene>
<dbReference type="GO" id="GO:0042602">
    <property type="term" value="F:riboflavin reductase (NADPH) activity"/>
    <property type="evidence" value="ECO:0007669"/>
    <property type="project" value="TreeGrafter"/>
</dbReference>
<dbReference type="EMBL" id="OCNE01000005">
    <property type="protein sequence ID" value="SOD62191.1"/>
    <property type="molecule type" value="Genomic_DNA"/>
</dbReference>
<evidence type="ECO:0000256" key="1">
    <source>
        <dbReference type="ARBA" id="ARBA00023002"/>
    </source>
</evidence>